<dbReference type="InterPro" id="IPR001509">
    <property type="entry name" value="Epimerase_deHydtase"/>
</dbReference>
<dbReference type="Proteomes" id="UP000007264">
    <property type="component" value="Unassembled WGS sequence"/>
</dbReference>
<dbReference type="GO" id="GO:0047890">
    <property type="term" value="F:flavanone 4-reductase activity"/>
    <property type="evidence" value="ECO:0007669"/>
    <property type="project" value="UniProtKB-EC"/>
</dbReference>
<evidence type="ECO:0000256" key="5">
    <source>
        <dbReference type="ARBA" id="ARBA00039057"/>
    </source>
</evidence>
<evidence type="ECO:0000256" key="1">
    <source>
        <dbReference type="ARBA" id="ARBA00023002"/>
    </source>
</evidence>
<evidence type="ECO:0000313" key="10">
    <source>
        <dbReference type="EMBL" id="EIE22193.1"/>
    </source>
</evidence>
<evidence type="ECO:0000256" key="4">
    <source>
        <dbReference type="ARBA" id="ARBA00039055"/>
    </source>
</evidence>
<keyword evidence="2" id="KW-0284">Flavonoid biosynthesis</keyword>
<keyword evidence="1" id="KW-0560">Oxidoreductase</keyword>
<comment type="caution">
    <text evidence="10">The sequence shown here is derived from an EMBL/GenBank/DDBJ whole genome shotgun (WGS) entry which is preliminary data.</text>
</comment>
<dbReference type="KEGG" id="csl:COCSUDRAFT_36946"/>
<dbReference type="Pfam" id="PF01370">
    <property type="entry name" value="Epimerase"/>
    <property type="match status" value="1"/>
</dbReference>
<dbReference type="FunFam" id="3.40.50.720:FF:000085">
    <property type="entry name" value="Dihydroflavonol reductase"/>
    <property type="match status" value="1"/>
</dbReference>
<dbReference type="Gene3D" id="3.40.50.720">
    <property type="entry name" value="NAD(P)-binding Rossmann-like Domain"/>
    <property type="match status" value="1"/>
</dbReference>
<name>I0YUX4_COCSC</name>
<dbReference type="AlphaFoldDB" id="I0YUX4"/>
<dbReference type="EC" id="1.1.1.219" evidence="5"/>
<dbReference type="InterPro" id="IPR036291">
    <property type="entry name" value="NAD(P)-bd_dom_sf"/>
</dbReference>
<organism evidence="10 11">
    <name type="scientific">Coccomyxa subellipsoidea (strain C-169)</name>
    <name type="common">Green microalga</name>
    <dbReference type="NCBI Taxonomy" id="574566"/>
    <lineage>
        <taxon>Eukaryota</taxon>
        <taxon>Viridiplantae</taxon>
        <taxon>Chlorophyta</taxon>
        <taxon>core chlorophytes</taxon>
        <taxon>Trebouxiophyceae</taxon>
        <taxon>Trebouxiophyceae incertae sedis</taxon>
        <taxon>Coccomyxaceae</taxon>
        <taxon>Coccomyxa</taxon>
        <taxon>Coccomyxa subellipsoidea</taxon>
    </lineage>
</organism>
<dbReference type="PANTHER" id="PTHR10366:SF564">
    <property type="entry name" value="STEROL-4-ALPHA-CARBOXYLATE 3-DEHYDROGENASE, DECARBOXYLATING"/>
    <property type="match status" value="1"/>
</dbReference>
<reference evidence="10 11" key="1">
    <citation type="journal article" date="2012" name="Genome Biol.">
        <title>The genome of the polar eukaryotic microalga coccomyxa subellipsoidea reveals traits of cold adaptation.</title>
        <authorList>
            <person name="Blanc G."/>
            <person name="Agarkova I."/>
            <person name="Grimwood J."/>
            <person name="Kuo A."/>
            <person name="Brueggeman A."/>
            <person name="Dunigan D."/>
            <person name="Gurnon J."/>
            <person name="Ladunga I."/>
            <person name="Lindquist E."/>
            <person name="Lucas S."/>
            <person name="Pangilinan J."/>
            <person name="Proschold T."/>
            <person name="Salamov A."/>
            <person name="Schmutz J."/>
            <person name="Weeks D."/>
            <person name="Yamada T."/>
            <person name="Claverie J.M."/>
            <person name="Grigoriev I."/>
            <person name="Van Etten J."/>
            <person name="Lomsadze A."/>
            <person name="Borodovsky M."/>
        </authorList>
    </citation>
    <scope>NUCLEOTIDE SEQUENCE [LARGE SCALE GENOMIC DNA]</scope>
    <source>
        <strain evidence="10 11">C-169</strain>
    </source>
</reference>
<keyword evidence="11" id="KW-1185">Reference proteome</keyword>
<dbReference type="RefSeq" id="XP_005646737.1">
    <property type="nucleotide sequence ID" value="XM_005646680.1"/>
</dbReference>
<sequence>MSGVPIAVVTGAGGFVATELIKQLLSKGYNVRGTVRSLSDTGKMQHLTKLGNALPGNLELQEANLLQEGSFDEVVRGSTFLFHTASPFFIETPDPQKDLIDPALKGTQNVLASAAKAKDTLKRVVLTSSVAGANCTYAAPPKNGSLYTEEDWNETSSLENGQAYHLSKTVAEKEAWRLAKEEGLDLVAVLPNFVLGPVVSSRADGTSVGFLKGIVEGKPVEGTPLICDVRDVAAAHVLAAETPSASGRYIVSQRTPVTATYLSKVLRERFPQYAIPEVPELEYDVKERIDNSKAARELGLRLTPESSTFIDGIVTLIQLGVAQPLPSGAPHSEGAPAV</sequence>
<evidence type="ECO:0000256" key="2">
    <source>
        <dbReference type="ARBA" id="ARBA00023241"/>
    </source>
</evidence>
<comment type="catalytic activity">
    <reaction evidence="8">
        <text>a (2R,3S,4S)-leucoanthocyanidin + NADP(+) = a (2R,3R)-dihydroflavonol + NADPH + H(+)</text>
        <dbReference type="Rhea" id="RHEA:54444"/>
        <dbReference type="ChEBI" id="CHEBI:15378"/>
        <dbReference type="ChEBI" id="CHEBI:57783"/>
        <dbReference type="ChEBI" id="CHEBI:58349"/>
        <dbReference type="ChEBI" id="CHEBI:138176"/>
        <dbReference type="ChEBI" id="CHEBI:138188"/>
        <dbReference type="EC" id="1.1.1.219"/>
    </reaction>
</comment>
<dbReference type="STRING" id="574566.I0YUX4"/>
<dbReference type="OrthoDB" id="2735536at2759"/>
<evidence type="ECO:0000313" key="11">
    <source>
        <dbReference type="Proteomes" id="UP000007264"/>
    </source>
</evidence>
<protein>
    <recommendedName>
        <fullName evidence="6">Flavanone 4-reductase</fullName>
        <ecNumber evidence="5">1.1.1.219</ecNumber>
        <ecNumber evidence="4">1.1.1.234</ecNumber>
    </recommendedName>
</protein>
<dbReference type="EC" id="1.1.1.234" evidence="4"/>
<comment type="similarity">
    <text evidence="3">Belongs to the NAD(P)-dependent epimerase/dehydratase family. Dihydroflavonol-4-reductase subfamily.</text>
</comment>
<accession>I0YUX4</accession>
<proteinExistence type="inferred from homology"/>
<dbReference type="GO" id="GO:0045552">
    <property type="term" value="F:dihydroflavanol 4-reductase activity"/>
    <property type="evidence" value="ECO:0007669"/>
    <property type="project" value="UniProtKB-EC"/>
</dbReference>
<evidence type="ECO:0000256" key="3">
    <source>
        <dbReference type="ARBA" id="ARBA00023445"/>
    </source>
</evidence>
<dbReference type="SUPFAM" id="SSF51735">
    <property type="entry name" value="NAD(P)-binding Rossmann-fold domains"/>
    <property type="match status" value="1"/>
</dbReference>
<comment type="catalytic activity">
    <reaction evidence="7">
        <text>(2S)-flavan-4-ol + NADP(+) = (2S)-flavanone + NADPH + H(+)</text>
        <dbReference type="Rhea" id="RHEA:11228"/>
        <dbReference type="ChEBI" id="CHEBI:15378"/>
        <dbReference type="ChEBI" id="CHEBI:15605"/>
        <dbReference type="ChEBI" id="CHEBI:15606"/>
        <dbReference type="ChEBI" id="CHEBI:57783"/>
        <dbReference type="ChEBI" id="CHEBI:58349"/>
        <dbReference type="EC" id="1.1.1.234"/>
    </reaction>
</comment>
<dbReference type="GO" id="GO:0009813">
    <property type="term" value="P:flavonoid biosynthetic process"/>
    <property type="evidence" value="ECO:0007669"/>
    <property type="project" value="UniProtKB-KW"/>
</dbReference>
<dbReference type="eggNOG" id="KOG1502">
    <property type="taxonomic scope" value="Eukaryota"/>
</dbReference>
<evidence type="ECO:0000256" key="8">
    <source>
        <dbReference type="ARBA" id="ARBA00049132"/>
    </source>
</evidence>
<evidence type="ECO:0000259" key="9">
    <source>
        <dbReference type="Pfam" id="PF01370"/>
    </source>
</evidence>
<dbReference type="PANTHER" id="PTHR10366">
    <property type="entry name" value="NAD DEPENDENT EPIMERASE/DEHYDRATASE"/>
    <property type="match status" value="1"/>
</dbReference>
<dbReference type="GeneID" id="17040179"/>
<dbReference type="InterPro" id="IPR050425">
    <property type="entry name" value="NAD(P)_dehydrat-like"/>
</dbReference>
<feature type="domain" description="NAD-dependent epimerase/dehydratase" evidence="9">
    <location>
        <begin position="8"/>
        <end position="246"/>
    </location>
</feature>
<evidence type="ECO:0000256" key="6">
    <source>
        <dbReference type="ARBA" id="ARBA00042087"/>
    </source>
</evidence>
<gene>
    <name evidence="10" type="ORF">COCSUDRAFT_36946</name>
</gene>
<dbReference type="EMBL" id="AGSI01000010">
    <property type="protein sequence ID" value="EIE22193.1"/>
    <property type="molecule type" value="Genomic_DNA"/>
</dbReference>
<evidence type="ECO:0000256" key="7">
    <source>
        <dbReference type="ARBA" id="ARBA00048870"/>
    </source>
</evidence>